<dbReference type="InterPro" id="IPR001830">
    <property type="entry name" value="Glyco_trans_20"/>
</dbReference>
<accession>A0A366H4B6</accession>
<sequence length="558" mass="62852">MASAQTAQRQQDTEVARRLVSASNVPILLHVYRLNKAAQGIYRQFYGALSSSNVAFPPVALFFVQFHRCSWEQRGRMSGRLIVLSNRLADLHTLDAGGLSVALGKLLREHGGLWLGWSGLITAETNGENRVERSIDGNVEYLCVNFSQKEHDGYYKNYANGQLWPLLHQRVDLAEFDGSGELIYRAVNKRFADTLTSILDDDDIVWAHDYYFITLAEELRAAGVMNRIGFFFHTPLPPSATLAALPNHESLFSALFAYDLVGFQSHEDKENFLSYVRTYFGDQAVEGSVVTRRGRTLVDVFPLGIDVENFRAFAQSQGSQEALQRIQQEYSRRKLLIGIDPLDYAKGIPHRVRGFGEFLKRFPEFRSCATLIQVAFPASDETNSCTDIQSEIESLCGALNGDIGELNWAPVRYIHRTLSREELAGLYQAAQVALVTPLRDSVSLVAKEFVAAQNPDAPGVLVLSKFTGDAEQMPAALAVNPYDKESMAYVMHRALTMSLAERQERHRALMETISRYDARWLCDRFLRALSRPDPAQQPKIKNLLSKVFRHRETDSGRF</sequence>
<dbReference type="SUPFAM" id="SSF53756">
    <property type="entry name" value="UDP-Glycosyltransferase/glycogen phosphorylase"/>
    <property type="match status" value="1"/>
</dbReference>
<dbReference type="Proteomes" id="UP000253628">
    <property type="component" value="Unassembled WGS sequence"/>
</dbReference>
<protein>
    <submittedName>
        <fullName evidence="2">Trehalose 6-phosphate synthase</fullName>
    </submittedName>
</protein>
<dbReference type="RefSeq" id="WP_244960361.1">
    <property type="nucleotide sequence ID" value="NZ_JACCEU010000003.1"/>
</dbReference>
<dbReference type="PANTHER" id="PTHR10788">
    <property type="entry name" value="TREHALOSE-6-PHOSPHATE SYNTHASE"/>
    <property type="match status" value="1"/>
</dbReference>
<organism evidence="2 3">
    <name type="scientific">Eoetvoesiella caeni</name>
    <dbReference type="NCBI Taxonomy" id="645616"/>
    <lineage>
        <taxon>Bacteria</taxon>
        <taxon>Pseudomonadati</taxon>
        <taxon>Pseudomonadota</taxon>
        <taxon>Betaproteobacteria</taxon>
        <taxon>Burkholderiales</taxon>
        <taxon>Alcaligenaceae</taxon>
        <taxon>Eoetvoesiella</taxon>
    </lineage>
</organism>
<comment type="caution">
    <text evidence="2">The sequence shown here is derived from an EMBL/GenBank/DDBJ whole genome shotgun (WGS) entry which is preliminary data.</text>
</comment>
<comment type="similarity">
    <text evidence="1">Belongs to the glycosyltransferase 20 family.</text>
</comment>
<dbReference type="Gene3D" id="3.40.50.2000">
    <property type="entry name" value="Glycogen Phosphorylase B"/>
    <property type="match status" value="2"/>
</dbReference>
<dbReference type="CDD" id="cd03788">
    <property type="entry name" value="GT20_TPS"/>
    <property type="match status" value="1"/>
</dbReference>
<evidence type="ECO:0000256" key="1">
    <source>
        <dbReference type="ARBA" id="ARBA00008799"/>
    </source>
</evidence>
<evidence type="ECO:0000313" key="2">
    <source>
        <dbReference type="EMBL" id="RBP36725.1"/>
    </source>
</evidence>
<dbReference type="GO" id="GO:0003825">
    <property type="term" value="F:alpha,alpha-trehalose-phosphate synthase (UDP-forming) activity"/>
    <property type="evidence" value="ECO:0007669"/>
    <property type="project" value="TreeGrafter"/>
</dbReference>
<name>A0A366H4B6_9BURK</name>
<dbReference type="EMBL" id="QNRQ01000011">
    <property type="protein sequence ID" value="RBP36725.1"/>
    <property type="molecule type" value="Genomic_DNA"/>
</dbReference>
<dbReference type="Pfam" id="PF00982">
    <property type="entry name" value="Glyco_transf_20"/>
    <property type="match status" value="1"/>
</dbReference>
<dbReference type="GO" id="GO:0005992">
    <property type="term" value="P:trehalose biosynthetic process"/>
    <property type="evidence" value="ECO:0007669"/>
    <property type="project" value="InterPro"/>
</dbReference>
<keyword evidence="3" id="KW-1185">Reference proteome</keyword>
<gene>
    <name evidence="2" type="ORF">DFR37_11132</name>
</gene>
<dbReference type="PANTHER" id="PTHR10788:SF106">
    <property type="entry name" value="BCDNA.GH08860"/>
    <property type="match status" value="1"/>
</dbReference>
<dbReference type="AlphaFoldDB" id="A0A366H4B6"/>
<proteinExistence type="inferred from homology"/>
<reference evidence="2 3" key="1">
    <citation type="submission" date="2018-06" db="EMBL/GenBank/DDBJ databases">
        <title>Genomic Encyclopedia of Type Strains, Phase IV (KMG-IV): sequencing the most valuable type-strain genomes for metagenomic binning, comparative biology and taxonomic classification.</title>
        <authorList>
            <person name="Goeker M."/>
        </authorList>
    </citation>
    <scope>NUCLEOTIDE SEQUENCE [LARGE SCALE GENOMIC DNA]</scope>
    <source>
        <strain evidence="2 3">DSM 25520</strain>
    </source>
</reference>
<evidence type="ECO:0000313" key="3">
    <source>
        <dbReference type="Proteomes" id="UP000253628"/>
    </source>
</evidence>